<evidence type="ECO:0000256" key="6">
    <source>
        <dbReference type="ARBA" id="ARBA00022741"/>
    </source>
</evidence>
<dbReference type="InterPro" id="IPR006175">
    <property type="entry name" value="YjgF/YER057c/UK114"/>
</dbReference>
<comment type="pathway">
    <text evidence="1">Protein modification; peptidyl-diphthamide biosynthesis.</text>
</comment>
<dbReference type="EC" id="6.3.1.14" evidence="3"/>
<evidence type="ECO:0000259" key="13">
    <source>
        <dbReference type="Pfam" id="PF01902"/>
    </source>
</evidence>
<gene>
    <name evidence="14" type="ORF">GBAR_LOCUS14150</name>
</gene>
<dbReference type="PANTHER" id="PTHR12196:SF2">
    <property type="entry name" value="DIPHTHINE--AMMONIA LIGASE"/>
    <property type="match status" value="1"/>
</dbReference>
<dbReference type="InterPro" id="IPR014729">
    <property type="entry name" value="Rossmann-like_a/b/a_fold"/>
</dbReference>
<feature type="domain" description="Diphthamide synthase" evidence="13">
    <location>
        <begin position="1"/>
        <end position="225"/>
    </location>
</feature>
<dbReference type="Proteomes" id="UP001174909">
    <property type="component" value="Unassembled WGS sequence"/>
</dbReference>
<evidence type="ECO:0000256" key="10">
    <source>
        <dbReference type="ARBA" id="ARBA00031552"/>
    </source>
</evidence>
<dbReference type="GO" id="GO:0005524">
    <property type="term" value="F:ATP binding"/>
    <property type="evidence" value="ECO:0007669"/>
    <property type="project" value="UniProtKB-KW"/>
</dbReference>
<name>A0AA35S8T3_GEOBA</name>
<evidence type="ECO:0000256" key="4">
    <source>
        <dbReference type="ARBA" id="ARBA00018426"/>
    </source>
</evidence>
<comment type="similarity">
    <text evidence="2">Belongs to the Diphthine--ammonia ligase family.</text>
</comment>
<sequence length="590" mass="64720">MRVVALISGGKDSCYSAMQCVAAGHTLVALANLQPEGKEEELDSYMFQTVGHEAVELVAHAMGLPLYRATTSGRSKGRGLQYRQQEGDEVEDLFGLLQGVQRLEKVEGVASGAVLSDYQRLRVEHVCQRLGLTSLALLWRREQSELLEEMILSGVSAVLVKVACIGLKASHLGRSLQEMKPHLSKLARQYGVNVCGEGGEYETLTLDCPLFSHSIVIEEKEVVEVTADELAPVAHLQLKKLRLQPKSPSTAQTFPPPPPLLPLLPHSQVSPYEVSADSVATVSDSVRGEEWRVWRWAGFDGRGEDVSQQTSHVLTQLSSWLEERGAMSRDVALSHLFLSSMEDFPLVNSLYKQFFPSSPPARVCVQVSLPQGVLLRLETLLYQPERGEEGDAERGLVEMHVQSVSGWAPANIGPYSQAVRVSDKMSGCGPVIAFVRVPGLPRGACVEWSFTALSSPHSPLHRPESPRVGLCDAGKVCVRELSQRLTPLGLSERRLTTLRWFLPHFSSTPTHSSAELFGLTLACPSVAATICEGYFGQNCSLSLLARPPPFLTDPNRTPSPFSHIIVSTCCEMKCEMCNFCMPLIECQIYS</sequence>
<accession>A0AA35S8T3</accession>
<dbReference type="SUPFAM" id="SSF55298">
    <property type="entry name" value="YjgF-like"/>
    <property type="match status" value="2"/>
</dbReference>
<dbReference type="PANTHER" id="PTHR12196">
    <property type="entry name" value="DOMAIN OF UNKNOWN FUNCTION 71 DUF71 -CONTAINING PROTEIN"/>
    <property type="match status" value="1"/>
</dbReference>
<protein>
    <recommendedName>
        <fullName evidence="4">Diphthine--ammonia ligase</fullName>
        <ecNumber evidence="3">6.3.1.14</ecNumber>
    </recommendedName>
    <alternativeName>
        <fullName evidence="9">ATP-binding domain-containing protein 4</fullName>
    </alternativeName>
    <alternativeName>
        <fullName evidence="8">Diphthamide synthase</fullName>
    </alternativeName>
    <alternativeName>
        <fullName evidence="10">Diphthamide synthetase</fullName>
    </alternativeName>
    <alternativeName>
        <fullName evidence="11">Protein DPH6 homolog</fullName>
    </alternativeName>
</protein>
<keyword evidence="15" id="KW-1185">Reference proteome</keyword>
<evidence type="ECO:0000256" key="11">
    <source>
        <dbReference type="ARBA" id="ARBA00032849"/>
    </source>
</evidence>
<dbReference type="Pfam" id="PF01902">
    <property type="entry name" value="Diphthami_syn_2"/>
    <property type="match status" value="1"/>
</dbReference>
<dbReference type="SUPFAM" id="SSF52402">
    <property type="entry name" value="Adenine nucleotide alpha hydrolases-like"/>
    <property type="match status" value="1"/>
</dbReference>
<keyword evidence="6" id="KW-0547">Nucleotide-binding</keyword>
<keyword evidence="5 14" id="KW-0436">Ligase</keyword>
<keyword evidence="7" id="KW-0067">ATP-binding</keyword>
<dbReference type="InterPro" id="IPR030662">
    <property type="entry name" value="DPH6/MJ0570"/>
</dbReference>
<evidence type="ECO:0000256" key="12">
    <source>
        <dbReference type="ARBA" id="ARBA00048108"/>
    </source>
</evidence>
<dbReference type="NCBIfam" id="TIGR00290">
    <property type="entry name" value="MJ0570_dom"/>
    <property type="match status" value="1"/>
</dbReference>
<evidence type="ECO:0000256" key="8">
    <source>
        <dbReference type="ARBA" id="ARBA00029814"/>
    </source>
</evidence>
<evidence type="ECO:0000313" key="15">
    <source>
        <dbReference type="Proteomes" id="UP001174909"/>
    </source>
</evidence>
<proteinExistence type="inferred from homology"/>
<dbReference type="FunFam" id="3.40.50.620:FF:000069">
    <property type="entry name" value="diphthine--ammonia ligase"/>
    <property type="match status" value="1"/>
</dbReference>
<evidence type="ECO:0000256" key="5">
    <source>
        <dbReference type="ARBA" id="ARBA00022598"/>
    </source>
</evidence>
<organism evidence="14 15">
    <name type="scientific">Geodia barretti</name>
    <name type="common">Barrett's horny sponge</name>
    <dbReference type="NCBI Taxonomy" id="519541"/>
    <lineage>
        <taxon>Eukaryota</taxon>
        <taxon>Metazoa</taxon>
        <taxon>Porifera</taxon>
        <taxon>Demospongiae</taxon>
        <taxon>Heteroscleromorpha</taxon>
        <taxon>Tetractinellida</taxon>
        <taxon>Astrophorina</taxon>
        <taxon>Geodiidae</taxon>
        <taxon>Geodia</taxon>
    </lineage>
</organism>
<dbReference type="CDD" id="cd01994">
    <property type="entry name" value="AANH_PF0828-like"/>
    <property type="match status" value="1"/>
</dbReference>
<dbReference type="GO" id="GO:0017178">
    <property type="term" value="F:diphthine-ammonia ligase activity"/>
    <property type="evidence" value="ECO:0007669"/>
    <property type="project" value="UniProtKB-EC"/>
</dbReference>
<dbReference type="Gene3D" id="3.30.1330.40">
    <property type="entry name" value="RutC-like"/>
    <property type="match status" value="1"/>
</dbReference>
<evidence type="ECO:0000256" key="1">
    <source>
        <dbReference type="ARBA" id="ARBA00005156"/>
    </source>
</evidence>
<dbReference type="InterPro" id="IPR035959">
    <property type="entry name" value="RutC-like_sf"/>
</dbReference>
<dbReference type="AlphaFoldDB" id="A0AA35S8T3"/>
<dbReference type="InterPro" id="IPR002761">
    <property type="entry name" value="Diphthami_syn_dom"/>
</dbReference>
<evidence type="ECO:0000256" key="2">
    <source>
        <dbReference type="ARBA" id="ARBA00008496"/>
    </source>
</evidence>
<dbReference type="Gene3D" id="3.90.1490.10">
    <property type="entry name" value="putative n-type atp pyrophosphatase, domain 2"/>
    <property type="match status" value="1"/>
</dbReference>
<evidence type="ECO:0000256" key="9">
    <source>
        <dbReference type="ARBA" id="ARBA00031202"/>
    </source>
</evidence>
<reference evidence="14" key="1">
    <citation type="submission" date="2023-03" db="EMBL/GenBank/DDBJ databases">
        <authorList>
            <person name="Steffen K."/>
            <person name="Cardenas P."/>
        </authorList>
    </citation>
    <scope>NUCLEOTIDE SEQUENCE</scope>
</reference>
<comment type="caution">
    <text evidence="14">The sequence shown here is derived from an EMBL/GenBank/DDBJ whole genome shotgun (WGS) entry which is preliminary data.</text>
</comment>
<dbReference type="FunFam" id="3.90.1490.10:FF:000001">
    <property type="entry name" value="Diphthine--ammonia ligase"/>
    <property type="match status" value="1"/>
</dbReference>
<dbReference type="Gene3D" id="3.40.50.620">
    <property type="entry name" value="HUPs"/>
    <property type="match status" value="1"/>
</dbReference>
<evidence type="ECO:0000313" key="14">
    <source>
        <dbReference type="EMBL" id="CAI8024347.1"/>
    </source>
</evidence>
<evidence type="ECO:0000256" key="3">
    <source>
        <dbReference type="ARBA" id="ARBA00012089"/>
    </source>
</evidence>
<comment type="catalytic activity">
    <reaction evidence="12">
        <text>diphthine-[translation elongation factor 2] + NH4(+) + ATP = diphthamide-[translation elongation factor 2] + AMP + diphosphate + H(+)</text>
        <dbReference type="Rhea" id="RHEA:19753"/>
        <dbReference type="Rhea" id="RHEA-COMP:10172"/>
        <dbReference type="Rhea" id="RHEA-COMP:10174"/>
        <dbReference type="ChEBI" id="CHEBI:15378"/>
        <dbReference type="ChEBI" id="CHEBI:16692"/>
        <dbReference type="ChEBI" id="CHEBI:28938"/>
        <dbReference type="ChEBI" id="CHEBI:30616"/>
        <dbReference type="ChEBI" id="CHEBI:33019"/>
        <dbReference type="ChEBI" id="CHEBI:82696"/>
        <dbReference type="ChEBI" id="CHEBI:456215"/>
        <dbReference type="EC" id="6.3.1.14"/>
    </reaction>
</comment>
<dbReference type="EMBL" id="CASHTH010002072">
    <property type="protein sequence ID" value="CAI8024347.1"/>
    <property type="molecule type" value="Genomic_DNA"/>
</dbReference>
<evidence type="ECO:0000256" key="7">
    <source>
        <dbReference type="ARBA" id="ARBA00022840"/>
    </source>
</evidence>
<dbReference type="Pfam" id="PF01042">
    <property type="entry name" value="Ribonuc_L-PSP"/>
    <property type="match status" value="1"/>
</dbReference>
<dbReference type="GO" id="GO:0017183">
    <property type="term" value="P:protein histidyl modification to diphthamide"/>
    <property type="evidence" value="ECO:0007669"/>
    <property type="project" value="TreeGrafter"/>
</dbReference>